<proteinExistence type="predicted"/>
<comment type="caution">
    <text evidence="2">The sequence shown here is derived from an EMBL/GenBank/DDBJ whole genome shotgun (WGS) entry which is preliminary data.</text>
</comment>
<protein>
    <submittedName>
        <fullName evidence="2">Uncharacterized protein</fullName>
    </submittedName>
</protein>
<accession>A0A0B4DNT0</accession>
<evidence type="ECO:0000313" key="3">
    <source>
        <dbReference type="Proteomes" id="UP000031166"/>
    </source>
</evidence>
<dbReference type="AlphaFoldDB" id="A0A0B4DNT0"/>
<reference evidence="2 3" key="1">
    <citation type="submission" date="2014-12" db="EMBL/GenBank/DDBJ databases">
        <title>Genome sequencing of Brevundimonas nasdae TPW30.</title>
        <authorList>
            <person name="Tan P.W."/>
            <person name="Chan K.-G."/>
        </authorList>
    </citation>
    <scope>NUCLEOTIDE SEQUENCE [LARGE SCALE GENOMIC DNA]</scope>
    <source>
        <strain evidence="2 3">TPW30</strain>
    </source>
</reference>
<keyword evidence="1" id="KW-0472">Membrane</keyword>
<keyword evidence="1" id="KW-1133">Transmembrane helix</keyword>
<name>A0A0B4DNT0_9CAUL</name>
<evidence type="ECO:0000313" key="2">
    <source>
        <dbReference type="EMBL" id="KIC55893.1"/>
    </source>
</evidence>
<gene>
    <name evidence="2" type="ORF">RM53_14350</name>
</gene>
<feature type="transmembrane region" description="Helical" evidence="1">
    <location>
        <begin position="61"/>
        <end position="86"/>
    </location>
</feature>
<keyword evidence="1" id="KW-0812">Transmembrane</keyword>
<organism evidence="2 3">
    <name type="scientific">Brevundimonas nasdae</name>
    <dbReference type="NCBI Taxonomy" id="172043"/>
    <lineage>
        <taxon>Bacteria</taxon>
        <taxon>Pseudomonadati</taxon>
        <taxon>Pseudomonadota</taxon>
        <taxon>Alphaproteobacteria</taxon>
        <taxon>Caulobacterales</taxon>
        <taxon>Caulobacteraceae</taxon>
        <taxon>Brevundimonas</taxon>
    </lineage>
</organism>
<dbReference type="EMBL" id="JWSY01000028">
    <property type="protein sequence ID" value="KIC55893.1"/>
    <property type="molecule type" value="Genomic_DNA"/>
</dbReference>
<sequence length="94" mass="9766">MNPKRRATLNLVASGQLAREQVARDWLFLQRMALGQAIAGAAAVAVVAGALVAPLPLASPLFAVLLTGFAFAAMVDGARGAIDLYVARHALARL</sequence>
<evidence type="ECO:0000256" key="1">
    <source>
        <dbReference type="SAM" id="Phobius"/>
    </source>
</evidence>
<dbReference type="Proteomes" id="UP000031166">
    <property type="component" value="Unassembled WGS sequence"/>
</dbReference>
<dbReference type="RefSeq" id="WP_039247806.1">
    <property type="nucleotide sequence ID" value="NZ_JWSY01000028.1"/>
</dbReference>
<feature type="transmembrane region" description="Helical" evidence="1">
    <location>
        <begin position="33"/>
        <end position="55"/>
    </location>
</feature>